<feature type="region of interest" description="Disordered" evidence="1">
    <location>
        <begin position="59"/>
        <end position="93"/>
    </location>
</feature>
<proteinExistence type="predicted"/>
<gene>
    <name evidence="2" type="ORF">PIB30_071447</name>
</gene>
<feature type="compositionally biased region" description="Acidic residues" evidence="1">
    <location>
        <begin position="72"/>
        <end position="93"/>
    </location>
</feature>
<accession>A0ABU6WM57</accession>
<evidence type="ECO:0000313" key="2">
    <source>
        <dbReference type="EMBL" id="MED6186931.1"/>
    </source>
</evidence>
<comment type="caution">
    <text evidence="2">The sequence shown here is derived from an EMBL/GenBank/DDBJ whole genome shotgun (WGS) entry which is preliminary data.</text>
</comment>
<evidence type="ECO:0000256" key="1">
    <source>
        <dbReference type="SAM" id="MobiDB-lite"/>
    </source>
</evidence>
<organism evidence="2 3">
    <name type="scientific">Stylosanthes scabra</name>
    <dbReference type="NCBI Taxonomy" id="79078"/>
    <lineage>
        <taxon>Eukaryota</taxon>
        <taxon>Viridiplantae</taxon>
        <taxon>Streptophyta</taxon>
        <taxon>Embryophyta</taxon>
        <taxon>Tracheophyta</taxon>
        <taxon>Spermatophyta</taxon>
        <taxon>Magnoliopsida</taxon>
        <taxon>eudicotyledons</taxon>
        <taxon>Gunneridae</taxon>
        <taxon>Pentapetalae</taxon>
        <taxon>rosids</taxon>
        <taxon>fabids</taxon>
        <taxon>Fabales</taxon>
        <taxon>Fabaceae</taxon>
        <taxon>Papilionoideae</taxon>
        <taxon>50 kb inversion clade</taxon>
        <taxon>dalbergioids sensu lato</taxon>
        <taxon>Dalbergieae</taxon>
        <taxon>Pterocarpus clade</taxon>
        <taxon>Stylosanthes</taxon>
    </lineage>
</organism>
<reference evidence="2 3" key="1">
    <citation type="journal article" date="2023" name="Plants (Basel)">
        <title>Bridging the Gap: Combining Genomics and Transcriptomics Approaches to Understand Stylosanthes scabra, an Orphan Legume from the Brazilian Caatinga.</title>
        <authorList>
            <person name="Ferreira-Neto J.R.C."/>
            <person name="da Silva M.D."/>
            <person name="Binneck E."/>
            <person name="de Melo N.F."/>
            <person name="da Silva R.H."/>
            <person name="de Melo A.L.T.M."/>
            <person name="Pandolfi V."/>
            <person name="Bustamante F.O."/>
            <person name="Brasileiro-Vidal A.C."/>
            <person name="Benko-Iseppon A.M."/>
        </authorList>
    </citation>
    <scope>NUCLEOTIDE SEQUENCE [LARGE SCALE GENOMIC DNA]</scope>
    <source>
        <tissue evidence="2">Leaves</tissue>
    </source>
</reference>
<protein>
    <submittedName>
        <fullName evidence="2">Uncharacterized protein</fullName>
    </submittedName>
</protein>
<sequence>MFRLSNDEHVRAVFVSHGRILTNKMMDLYVQILDTQTAMPGDGLSDSALEVDVHMAADPIDIAPPPKHTEESEYGDEDPSDIEVDSSASGDDEFMSTTPVGTRFLLPDALPVPYFSTVDSYFHTLDLDAMEVKRMTDIDYGEDSNGEILGRRRIDRAENEAIESAGYAQSSQSLE</sequence>
<keyword evidence="3" id="KW-1185">Reference proteome</keyword>
<name>A0ABU6WM57_9FABA</name>
<evidence type="ECO:0000313" key="3">
    <source>
        <dbReference type="Proteomes" id="UP001341840"/>
    </source>
</evidence>
<dbReference type="Proteomes" id="UP001341840">
    <property type="component" value="Unassembled WGS sequence"/>
</dbReference>
<dbReference type="EMBL" id="JASCZI010182068">
    <property type="protein sequence ID" value="MED6186931.1"/>
    <property type="molecule type" value="Genomic_DNA"/>
</dbReference>